<dbReference type="GO" id="GO:0005615">
    <property type="term" value="C:extracellular space"/>
    <property type="evidence" value="ECO:0007669"/>
    <property type="project" value="InterPro"/>
</dbReference>
<proteinExistence type="predicted"/>
<feature type="domain" description="Serpin" evidence="1">
    <location>
        <begin position="12"/>
        <end position="87"/>
    </location>
</feature>
<gene>
    <name evidence="2" type="ORF">BAE44_0015566</name>
</gene>
<name>A0A1E5VEC0_9POAL</name>
<dbReference type="InterPro" id="IPR000215">
    <property type="entry name" value="Serpin_fam"/>
</dbReference>
<comment type="caution">
    <text evidence="2">The sequence shown here is derived from an EMBL/GenBank/DDBJ whole genome shotgun (WGS) entry which is preliminary data.</text>
</comment>
<dbReference type="InterPro" id="IPR036186">
    <property type="entry name" value="Serpin_sf"/>
</dbReference>
<reference evidence="2 3" key="1">
    <citation type="submission" date="2016-09" db="EMBL/GenBank/DDBJ databases">
        <title>The draft genome of Dichanthelium oligosanthes: A C3 panicoid grass species.</title>
        <authorList>
            <person name="Studer A.J."/>
            <person name="Schnable J.C."/>
            <person name="Brutnell T.P."/>
        </authorList>
    </citation>
    <scope>NUCLEOTIDE SEQUENCE [LARGE SCALE GENOMIC DNA]</scope>
    <source>
        <strain evidence="3">cv. Kellogg 1175</strain>
        <tissue evidence="2">Leaf</tissue>
    </source>
</reference>
<keyword evidence="3" id="KW-1185">Reference proteome</keyword>
<dbReference type="Gene3D" id="2.10.310.10">
    <property type="entry name" value="Serpins superfamily"/>
    <property type="match status" value="1"/>
</dbReference>
<dbReference type="PANTHER" id="PTHR11461:SF386">
    <property type="entry name" value="SERPIN DOMAIN-CONTAINING PROTEIN"/>
    <property type="match status" value="1"/>
</dbReference>
<dbReference type="EMBL" id="LWDX02042588">
    <property type="protein sequence ID" value="OEL23417.1"/>
    <property type="molecule type" value="Genomic_DNA"/>
</dbReference>
<organism evidence="2 3">
    <name type="scientific">Dichanthelium oligosanthes</name>
    <dbReference type="NCBI Taxonomy" id="888268"/>
    <lineage>
        <taxon>Eukaryota</taxon>
        <taxon>Viridiplantae</taxon>
        <taxon>Streptophyta</taxon>
        <taxon>Embryophyta</taxon>
        <taxon>Tracheophyta</taxon>
        <taxon>Spermatophyta</taxon>
        <taxon>Magnoliopsida</taxon>
        <taxon>Liliopsida</taxon>
        <taxon>Poales</taxon>
        <taxon>Poaceae</taxon>
        <taxon>PACMAD clade</taxon>
        <taxon>Panicoideae</taxon>
        <taxon>Panicodae</taxon>
        <taxon>Paniceae</taxon>
        <taxon>Dichantheliinae</taxon>
        <taxon>Dichanthelium</taxon>
    </lineage>
</organism>
<dbReference type="GO" id="GO:0004867">
    <property type="term" value="F:serine-type endopeptidase inhibitor activity"/>
    <property type="evidence" value="ECO:0007669"/>
    <property type="project" value="InterPro"/>
</dbReference>
<dbReference type="Pfam" id="PF00079">
    <property type="entry name" value="Serpin"/>
    <property type="match status" value="1"/>
</dbReference>
<evidence type="ECO:0000259" key="1">
    <source>
        <dbReference type="Pfam" id="PF00079"/>
    </source>
</evidence>
<dbReference type="FunFam" id="2.10.310.10:FF:000001">
    <property type="entry name" value="Serpin family A member 1"/>
    <property type="match status" value="1"/>
</dbReference>
<dbReference type="Gene3D" id="6.20.40.10">
    <property type="match status" value="1"/>
</dbReference>
<dbReference type="InterPro" id="IPR023796">
    <property type="entry name" value="Serpin_dom"/>
</dbReference>
<evidence type="ECO:0000313" key="3">
    <source>
        <dbReference type="Proteomes" id="UP000095767"/>
    </source>
</evidence>
<evidence type="ECO:0000313" key="2">
    <source>
        <dbReference type="EMBL" id="OEL23417.1"/>
    </source>
</evidence>
<accession>A0A1E5VEC0</accession>
<dbReference type="STRING" id="888268.A0A1E5VEC0"/>
<dbReference type="SUPFAM" id="SSF56574">
    <property type="entry name" value="Serpins"/>
    <property type="match status" value="1"/>
</dbReference>
<protein>
    <recommendedName>
        <fullName evidence="1">Serpin domain-containing protein</fullName>
    </recommendedName>
</protein>
<dbReference type="OrthoDB" id="693016at2759"/>
<dbReference type="Proteomes" id="UP000095767">
    <property type="component" value="Unassembled WGS sequence"/>
</dbReference>
<dbReference type="PANTHER" id="PTHR11461">
    <property type="entry name" value="SERINE PROTEASE INHIBITOR, SERPIN"/>
    <property type="match status" value="1"/>
</dbReference>
<dbReference type="AlphaFoldDB" id="A0A1E5VEC0"/>
<sequence>MIEDDGATGLPPVFVQGVFHKAVVEVDEEGSKAAAVAMLDTDVGCDMDDSDEEPPKVVDFVADHPFAFFIVEERSGAIVFAGQVVDPSLEE</sequence>